<dbReference type="OrthoDB" id="307099at2759"/>
<evidence type="ECO:0000256" key="4">
    <source>
        <dbReference type="ARBA" id="ARBA00022701"/>
    </source>
</evidence>
<feature type="coiled-coil region" evidence="7">
    <location>
        <begin position="176"/>
        <end position="239"/>
    </location>
</feature>
<dbReference type="Pfam" id="PF06705">
    <property type="entry name" value="SF-assemblin"/>
    <property type="match status" value="1"/>
</dbReference>
<dbReference type="InterPro" id="IPR008374">
    <property type="entry name" value="SF_assemblin/giardin_b"/>
</dbReference>
<dbReference type="PANTHER" id="PTHR37027">
    <property type="entry name" value="KDE4"/>
    <property type="match status" value="1"/>
</dbReference>
<name>G0R4I1_ICHMU</name>
<comment type="similarity">
    <text evidence="2">Belongs to the SF-assemblin family.</text>
</comment>
<dbReference type="Proteomes" id="UP000008983">
    <property type="component" value="Unassembled WGS sequence"/>
</dbReference>
<feature type="coiled-coil region" evidence="7">
    <location>
        <begin position="46"/>
        <end position="73"/>
    </location>
</feature>
<dbReference type="AlphaFoldDB" id="G0R4I1"/>
<keyword evidence="3" id="KW-0963">Cytoplasm</keyword>
<dbReference type="OMA" id="MNQNTPF"/>
<evidence type="ECO:0000256" key="2">
    <source>
        <dbReference type="ARBA" id="ARBA00005678"/>
    </source>
</evidence>
<evidence type="ECO:0000256" key="1">
    <source>
        <dbReference type="ARBA" id="ARBA00004245"/>
    </source>
</evidence>
<keyword evidence="6" id="KW-0206">Cytoskeleton</keyword>
<evidence type="ECO:0000313" key="9">
    <source>
        <dbReference type="Proteomes" id="UP000008983"/>
    </source>
</evidence>
<evidence type="ECO:0000313" key="8">
    <source>
        <dbReference type="EMBL" id="EGR27632.1"/>
    </source>
</evidence>
<evidence type="ECO:0000256" key="6">
    <source>
        <dbReference type="ARBA" id="ARBA00023212"/>
    </source>
</evidence>
<evidence type="ECO:0000256" key="3">
    <source>
        <dbReference type="ARBA" id="ARBA00022490"/>
    </source>
</evidence>
<gene>
    <name evidence="8" type="ORF">IMG5_192870</name>
</gene>
<keyword evidence="4" id="KW-0493">Microtubule</keyword>
<proteinExistence type="inferred from homology"/>
<dbReference type="PANTHER" id="PTHR37027:SF2">
    <property type="entry name" value="CHROMOSOME UNDETERMINED SCAFFOLD_148, WHOLE GENOME SHOTGUN SEQUENCE"/>
    <property type="match status" value="1"/>
</dbReference>
<protein>
    <submittedName>
        <fullName evidence="8">Uncharacterized protein</fullName>
    </submittedName>
</protein>
<evidence type="ECO:0000256" key="7">
    <source>
        <dbReference type="SAM" id="Coils"/>
    </source>
</evidence>
<dbReference type="InterPro" id="IPR038835">
    <property type="entry name" value="Giardin_beta-like"/>
</dbReference>
<reference evidence="8 9" key="1">
    <citation type="submission" date="2011-07" db="EMBL/GenBank/DDBJ databases">
        <authorList>
            <person name="Coyne R."/>
            <person name="Brami D."/>
            <person name="Johnson J."/>
            <person name="Hostetler J."/>
            <person name="Hannick L."/>
            <person name="Clark T."/>
            <person name="Cassidy-Hanley D."/>
            <person name="Inman J."/>
        </authorList>
    </citation>
    <scope>NUCLEOTIDE SEQUENCE [LARGE SCALE GENOMIC DNA]</scope>
    <source>
        <strain evidence="8 9">G5</strain>
    </source>
</reference>
<accession>G0R4I1</accession>
<evidence type="ECO:0000256" key="5">
    <source>
        <dbReference type="ARBA" id="ARBA00023054"/>
    </source>
</evidence>
<keyword evidence="5 7" id="KW-0175">Coiled coil</keyword>
<sequence>MSNRYSSPYTERFNKISQKLSQIPLNQENSRANRIDQFQQKVYFLDERFNNTIETYNKKISNLKEEIFRLQKVVEDNSKSYEFQLESRNKEINNLDLKLSQKLEYEILSRRESESKQIRYLEEKVNFLRADISTETRIRTELLNQLNSTLESDLPKLYEIVKSEGAEREECDNLTLKKTAEEIKKLNDIISIQKRNREDSEASIFEMLKDLVNRVKQEIDQEKNEREQSQDVLVKLLEDAANKLCATAQV</sequence>
<dbReference type="GeneID" id="14903698"/>
<organism evidence="8 9">
    <name type="scientific">Ichthyophthirius multifiliis</name>
    <name type="common">White spot disease agent</name>
    <name type="synonym">Ich</name>
    <dbReference type="NCBI Taxonomy" id="5932"/>
    <lineage>
        <taxon>Eukaryota</taxon>
        <taxon>Sar</taxon>
        <taxon>Alveolata</taxon>
        <taxon>Ciliophora</taxon>
        <taxon>Intramacronucleata</taxon>
        <taxon>Oligohymenophorea</taxon>
        <taxon>Hymenostomatida</taxon>
        <taxon>Ophryoglenina</taxon>
        <taxon>Ichthyophthirius</taxon>
    </lineage>
</organism>
<dbReference type="EMBL" id="GL984346">
    <property type="protein sequence ID" value="EGR27632.1"/>
    <property type="molecule type" value="Genomic_DNA"/>
</dbReference>
<dbReference type="RefSeq" id="XP_004025084.1">
    <property type="nucleotide sequence ID" value="XM_004025035.1"/>
</dbReference>
<dbReference type="GO" id="GO:0005874">
    <property type="term" value="C:microtubule"/>
    <property type="evidence" value="ECO:0007669"/>
    <property type="project" value="UniProtKB-KW"/>
</dbReference>
<keyword evidence="9" id="KW-1185">Reference proteome</keyword>
<comment type="subcellular location">
    <subcellularLocation>
        <location evidence="1">Cytoplasm</location>
        <location evidence="1">Cytoskeleton</location>
    </subcellularLocation>
</comment>
<dbReference type="eggNOG" id="ENOG502SNN3">
    <property type="taxonomic scope" value="Eukaryota"/>
</dbReference>
<dbReference type="InParanoid" id="G0R4I1"/>
<dbReference type="GO" id="GO:0005200">
    <property type="term" value="F:structural constituent of cytoskeleton"/>
    <property type="evidence" value="ECO:0007669"/>
    <property type="project" value="InterPro"/>
</dbReference>